<dbReference type="OrthoDB" id="5829708at2"/>
<dbReference type="AlphaFoldDB" id="A0A066RR01"/>
<name>A0A066RR01_9GAMM</name>
<sequence length="119" mass="12927">MEFITSAVLGGLLWDFIKYQAAPTVENIRETVSKVVNLDKTIESALSTELTKMSIGQCNSQNEVIQKLESSPQIQALINQLNQLNSPNVVVQTLGGGDAVYGDKVMGDKIMGNKVITDK</sequence>
<evidence type="ECO:0000313" key="2">
    <source>
        <dbReference type="Proteomes" id="UP000027192"/>
    </source>
</evidence>
<proteinExistence type="predicted"/>
<dbReference type="Proteomes" id="UP000027192">
    <property type="component" value="Unassembled WGS sequence"/>
</dbReference>
<protein>
    <submittedName>
        <fullName evidence="1">Uncharacterized protein</fullName>
    </submittedName>
</protein>
<gene>
    <name evidence="1" type="ORF">EA58_03730</name>
</gene>
<dbReference type="RefSeq" id="WP_036748970.1">
    <property type="nucleotide sequence ID" value="NZ_JAGSGC010000002.1"/>
</dbReference>
<comment type="caution">
    <text evidence="1">The sequence shown here is derived from an EMBL/GenBank/DDBJ whole genome shotgun (WGS) entry which is preliminary data.</text>
</comment>
<organism evidence="1 2">
    <name type="scientific">Photobacterium galatheae</name>
    <dbReference type="NCBI Taxonomy" id="1654360"/>
    <lineage>
        <taxon>Bacteria</taxon>
        <taxon>Pseudomonadati</taxon>
        <taxon>Pseudomonadota</taxon>
        <taxon>Gammaproteobacteria</taxon>
        <taxon>Vibrionales</taxon>
        <taxon>Vibrionaceae</taxon>
        <taxon>Photobacterium</taxon>
    </lineage>
</organism>
<dbReference type="Pfam" id="PF20701">
    <property type="entry name" value="HetE-N"/>
    <property type="match status" value="1"/>
</dbReference>
<reference evidence="1 2" key="1">
    <citation type="submission" date="2014-04" db="EMBL/GenBank/DDBJ databases">
        <title>Draft genome sequence of Photobacterium halotolerans S2753: a solonamide, ngercheumicin and holomycin producer.</title>
        <authorList>
            <person name="Machado H.R."/>
            <person name="Gram L."/>
        </authorList>
    </citation>
    <scope>NUCLEOTIDE SEQUENCE [LARGE SCALE GENOMIC DNA]</scope>
    <source>
        <strain evidence="1 2">S2753</strain>
    </source>
</reference>
<accession>A0A066RR01</accession>
<dbReference type="EMBL" id="JMIB01000005">
    <property type="protein sequence ID" value="KDM92875.1"/>
    <property type="molecule type" value="Genomic_DNA"/>
</dbReference>
<dbReference type="STRING" id="1654360.EA58_03730"/>
<keyword evidence="2" id="KW-1185">Reference proteome</keyword>
<evidence type="ECO:0000313" key="1">
    <source>
        <dbReference type="EMBL" id="KDM92875.1"/>
    </source>
</evidence>